<dbReference type="InterPro" id="IPR027417">
    <property type="entry name" value="P-loop_NTPase"/>
</dbReference>
<comment type="caution">
    <text evidence="1">The sequence shown here is derived from an EMBL/GenBank/DDBJ whole genome shotgun (WGS) entry which is preliminary data.</text>
</comment>
<dbReference type="AlphaFoldDB" id="A0A396J2B3"/>
<dbReference type="Gene3D" id="3.40.50.300">
    <property type="entry name" value="P-loop containing nucleotide triphosphate hydrolases"/>
    <property type="match status" value="1"/>
</dbReference>
<evidence type="ECO:0000313" key="2">
    <source>
        <dbReference type="Proteomes" id="UP000265566"/>
    </source>
</evidence>
<dbReference type="Gramene" id="rna19460">
    <property type="protein sequence ID" value="RHN70834.1"/>
    <property type="gene ID" value="gene19460"/>
</dbReference>
<protein>
    <submittedName>
        <fullName evidence="1">Putative P-loop containing nucleoside triphosphate hydrolase</fullName>
    </submittedName>
</protein>
<accession>A0A396J2B3</accession>
<dbReference type="PANTHER" id="PTHR43977">
    <property type="entry name" value="STRUCTURAL MAINTENANCE OF CHROMOSOMES PROTEIN 3"/>
    <property type="match status" value="1"/>
</dbReference>
<dbReference type="EMBL" id="PSQE01000003">
    <property type="protein sequence ID" value="RHN70834.1"/>
    <property type="molecule type" value="Genomic_DNA"/>
</dbReference>
<name>A0A396J2B3_MEDTR</name>
<gene>
    <name evidence="1" type="ORF">MtrunA17_Chr3g0139811</name>
</gene>
<reference evidence="2" key="1">
    <citation type="journal article" date="2018" name="Nat. Plants">
        <title>Whole-genome landscape of Medicago truncatula symbiotic genes.</title>
        <authorList>
            <person name="Pecrix Y."/>
            <person name="Staton S.E."/>
            <person name="Sallet E."/>
            <person name="Lelandais-Briere C."/>
            <person name="Moreau S."/>
            <person name="Carrere S."/>
            <person name="Blein T."/>
            <person name="Jardinaud M.F."/>
            <person name="Latrasse D."/>
            <person name="Zouine M."/>
            <person name="Zahm M."/>
            <person name="Kreplak J."/>
            <person name="Mayjonade B."/>
            <person name="Satge C."/>
            <person name="Perez M."/>
            <person name="Cauet S."/>
            <person name="Marande W."/>
            <person name="Chantry-Darmon C."/>
            <person name="Lopez-Roques C."/>
            <person name="Bouchez O."/>
            <person name="Berard A."/>
            <person name="Debelle F."/>
            <person name="Munos S."/>
            <person name="Bendahmane A."/>
            <person name="Berges H."/>
            <person name="Niebel A."/>
            <person name="Buitink J."/>
            <person name="Frugier F."/>
            <person name="Benhamed M."/>
            <person name="Crespi M."/>
            <person name="Gouzy J."/>
            <person name="Gamas P."/>
        </authorList>
    </citation>
    <scope>NUCLEOTIDE SEQUENCE [LARGE SCALE GENOMIC DNA]</scope>
    <source>
        <strain evidence="2">cv. Jemalong A17</strain>
    </source>
</reference>
<dbReference type="GO" id="GO:0016787">
    <property type="term" value="F:hydrolase activity"/>
    <property type="evidence" value="ECO:0007669"/>
    <property type="project" value="UniProtKB-KW"/>
</dbReference>
<organism evidence="1 2">
    <name type="scientific">Medicago truncatula</name>
    <name type="common">Barrel medic</name>
    <name type="synonym">Medicago tribuloides</name>
    <dbReference type="NCBI Taxonomy" id="3880"/>
    <lineage>
        <taxon>Eukaryota</taxon>
        <taxon>Viridiplantae</taxon>
        <taxon>Streptophyta</taxon>
        <taxon>Embryophyta</taxon>
        <taxon>Tracheophyta</taxon>
        <taxon>Spermatophyta</taxon>
        <taxon>Magnoliopsida</taxon>
        <taxon>eudicotyledons</taxon>
        <taxon>Gunneridae</taxon>
        <taxon>Pentapetalae</taxon>
        <taxon>rosids</taxon>
        <taxon>fabids</taxon>
        <taxon>Fabales</taxon>
        <taxon>Fabaceae</taxon>
        <taxon>Papilionoideae</taxon>
        <taxon>50 kb inversion clade</taxon>
        <taxon>NPAAA clade</taxon>
        <taxon>Hologalegina</taxon>
        <taxon>IRL clade</taxon>
        <taxon>Trifolieae</taxon>
        <taxon>Medicago</taxon>
    </lineage>
</organism>
<keyword evidence="1" id="KW-0378">Hydrolase</keyword>
<proteinExistence type="predicted"/>
<evidence type="ECO:0000313" key="1">
    <source>
        <dbReference type="EMBL" id="RHN70834.1"/>
    </source>
</evidence>
<dbReference type="Proteomes" id="UP000265566">
    <property type="component" value="Chromosome 3"/>
</dbReference>
<sequence>MNFSLYRKLGAPGHQVLSAFVEIVFDNSDNRIPVDKEEVHLRRTISLKKDEYFVDGKTHNVSIID</sequence>